<evidence type="ECO:0000313" key="1">
    <source>
        <dbReference type="EMBL" id="PAA03596.1"/>
    </source>
</evidence>
<proteinExistence type="predicted"/>
<evidence type="ECO:0000313" key="2">
    <source>
        <dbReference type="Proteomes" id="UP000215861"/>
    </source>
</evidence>
<protein>
    <submittedName>
        <fullName evidence="1">Uncharacterized protein</fullName>
    </submittedName>
</protein>
<name>A0A266ZTJ4_PSEFR</name>
<dbReference type="RefSeq" id="WP_095038415.1">
    <property type="nucleotide sequence ID" value="NZ_NQKQ01000046.1"/>
</dbReference>
<organism evidence="1 2">
    <name type="scientific">Pseudomonas fragi</name>
    <dbReference type="NCBI Taxonomy" id="296"/>
    <lineage>
        <taxon>Bacteria</taxon>
        <taxon>Pseudomonadati</taxon>
        <taxon>Pseudomonadota</taxon>
        <taxon>Gammaproteobacteria</taxon>
        <taxon>Pseudomonadales</taxon>
        <taxon>Pseudomonadaceae</taxon>
        <taxon>Pseudomonas</taxon>
    </lineage>
</organism>
<gene>
    <name evidence="1" type="ORF">CJU81_23275</name>
</gene>
<dbReference type="AlphaFoldDB" id="A0A266ZTJ4"/>
<dbReference type="EMBL" id="NQKQ01000046">
    <property type="protein sequence ID" value="PAA03596.1"/>
    <property type="molecule type" value="Genomic_DNA"/>
</dbReference>
<comment type="caution">
    <text evidence="1">The sequence shown here is derived from an EMBL/GenBank/DDBJ whole genome shotgun (WGS) entry which is preliminary data.</text>
</comment>
<dbReference type="Proteomes" id="UP000215861">
    <property type="component" value="Unassembled WGS sequence"/>
</dbReference>
<sequence>MLRKRSIQLRGEFSLDSTEAKWVHTMRDSGSSRDEMVAAWQNHMKSSPESATLRVDYYLGNVDGAEILKHLSPKEPTSIQFQEKVTDGYWLKAHGVDAEFDILLKTPHLSETDVHTLLANHQENLCWLAYKNSHENPYYPHQLESGVIATPILLDDINPLLP</sequence>
<accession>A0A266ZTJ4</accession>
<reference evidence="1 2" key="1">
    <citation type="submission" date="2017-08" db="EMBL/GenBank/DDBJ databases">
        <title>Genomic and metabolic characterisation of spoilage-associated Pseudomonas species.</title>
        <authorList>
            <person name="Stanborough T."/>
            <person name="Fegan N."/>
            <person name="Powell S.M."/>
            <person name="Singh T."/>
            <person name="Tamplin M.L."/>
            <person name="Chandry P.S."/>
        </authorList>
    </citation>
    <scope>NUCLEOTIDE SEQUENCE [LARGE SCALE GENOMIC DNA]</scope>
    <source>
        <strain evidence="1 2">F1801</strain>
    </source>
</reference>